<comment type="caution">
    <text evidence="7">The sequence shown here is derived from an EMBL/GenBank/DDBJ whole genome shotgun (WGS) entry which is preliminary data.</text>
</comment>
<comment type="similarity">
    <text evidence="6">Belongs to the glycosyl hydrolase 24 family.</text>
</comment>
<dbReference type="HAMAP" id="MF_04136">
    <property type="entry name" value="SAR_ENDOLYSIN"/>
    <property type="match status" value="1"/>
</dbReference>
<dbReference type="HAMAP" id="MF_04110">
    <property type="entry name" value="ENDOLYSIN_T4"/>
    <property type="match status" value="1"/>
</dbReference>
<evidence type="ECO:0000313" key="7">
    <source>
        <dbReference type="EMBL" id="TCL04225.1"/>
    </source>
</evidence>
<reference evidence="7 8" key="1">
    <citation type="submission" date="2019-02" db="EMBL/GenBank/DDBJ databases">
        <title>Investigation of anaerobic lignin degradation for improved lignocellulosic biofuels.</title>
        <authorList>
            <person name="Deangelis K."/>
        </authorList>
    </citation>
    <scope>NUCLEOTIDE SEQUENCE [LARGE SCALE GENOMIC DNA]</scope>
    <source>
        <strain evidence="7 8">159R</strain>
    </source>
</reference>
<proteinExistence type="inferred from homology"/>
<dbReference type="EC" id="3.2.1.17" evidence="6"/>
<dbReference type="GO" id="GO:0042742">
    <property type="term" value="P:defense response to bacterium"/>
    <property type="evidence" value="ECO:0007669"/>
    <property type="project" value="UniProtKB-KW"/>
</dbReference>
<dbReference type="PANTHER" id="PTHR38107:SF3">
    <property type="entry name" value="LYSOZYME RRRD-RELATED"/>
    <property type="match status" value="1"/>
</dbReference>
<evidence type="ECO:0000256" key="1">
    <source>
        <dbReference type="ARBA" id="ARBA00000632"/>
    </source>
</evidence>
<evidence type="ECO:0000256" key="3">
    <source>
        <dbReference type="ARBA" id="ARBA00022638"/>
    </source>
</evidence>
<evidence type="ECO:0000256" key="2">
    <source>
        <dbReference type="ARBA" id="ARBA00022529"/>
    </source>
</evidence>
<dbReference type="Proteomes" id="UP000294555">
    <property type="component" value="Unassembled WGS sequence"/>
</dbReference>
<dbReference type="InterPro" id="IPR043688">
    <property type="entry name" value="SAR_endolysin-like"/>
</dbReference>
<evidence type="ECO:0000256" key="6">
    <source>
        <dbReference type="RuleBase" id="RU003788"/>
    </source>
</evidence>
<dbReference type="AlphaFoldDB" id="A0A4R1NA14"/>
<comment type="catalytic activity">
    <reaction evidence="1 6">
        <text>Hydrolysis of (1-&gt;4)-beta-linkages between N-acetylmuramic acid and N-acetyl-D-glucosamine residues in a peptidoglycan and between N-acetyl-D-glucosamine residues in chitodextrins.</text>
        <dbReference type="EC" id="3.2.1.17"/>
    </reaction>
</comment>
<keyword evidence="5 6" id="KW-0326">Glycosidase</keyword>
<keyword evidence="8" id="KW-1185">Reference proteome</keyword>
<name>A0A4R1NA14_9GAMM</name>
<dbReference type="SUPFAM" id="SSF53955">
    <property type="entry name" value="Lysozyme-like"/>
    <property type="match status" value="1"/>
</dbReference>
<dbReference type="InterPro" id="IPR002196">
    <property type="entry name" value="Glyco_hydro_24"/>
</dbReference>
<gene>
    <name evidence="7" type="ORF">EZJ58_2337</name>
</gene>
<dbReference type="CDD" id="cd16900">
    <property type="entry name" value="endolysin_R21-like"/>
    <property type="match status" value="1"/>
</dbReference>
<protein>
    <recommendedName>
        <fullName evidence="6">Lysozyme</fullName>
        <ecNumber evidence="6">3.2.1.17</ecNumber>
    </recommendedName>
</protein>
<evidence type="ECO:0000313" key="8">
    <source>
        <dbReference type="Proteomes" id="UP000294555"/>
    </source>
</evidence>
<accession>A0A4R1NA14</accession>
<keyword evidence="4 6" id="KW-0378">Hydrolase</keyword>
<dbReference type="InterPro" id="IPR023346">
    <property type="entry name" value="Lysozyme-like_dom_sf"/>
</dbReference>
<dbReference type="GO" id="GO:0016998">
    <property type="term" value="P:cell wall macromolecule catabolic process"/>
    <property type="evidence" value="ECO:0007669"/>
    <property type="project" value="InterPro"/>
</dbReference>
<dbReference type="GO" id="GO:0009253">
    <property type="term" value="P:peptidoglycan catabolic process"/>
    <property type="evidence" value="ECO:0007669"/>
    <property type="project" value="InterPro"/>
</dbReference>
<keyword evidence="2 6" id="KW-0929">Antimicrobial</keyword>
<dbReference type="Pfam" id="PF00959">
    <property type="entry name" value="Phage_lysozyme"/>
    <property type="match status" value="1"/>
</dbReference>
<dbReference type="GO" id="GO:0003796">
    <property type="term" value="F:lysozyme activity"/>
    <property type="evidence" value="ECO:0007669"/>
    <property type="project" value="UniProtKB-EC"/>
</dbReference>
<organism evidence="7 8">
    <name type="scientific">Sodalis ligni</name>
    <dbReference type="NCBI Taxonomy" id="2697027"/>
    <lineage>
        <taxon>Bacteria</taxon>
        <taxon>Pseudomonadati</taxon>
        <taxon>Pseudomonadota</taxon>
        <taxon>Gammaproteobacteria</taxon>
        <taxon>Enterobacterales</taxon>
        <taxon>Bruguierivoracaceae</taxon>
        <taxon>Sodalis</taxon>
    </lineage>
</organism>
<dbReference type="InterPro" id="IPR023347">
    <property type="entry name" value="Lysozyme_dom_sf"/>
</dbReference>
<dbReference type="InterPro" id="IPR051018">
    <property type="entry name" value="Bacteriophage_GH24"/>
</dbReference>
<sequence length="164" mass="17625">MAMSPALRKSIIAALGGGAMTIAVALLGGPNGLEGRQYLPYQDVAGIWTVCDGHTGPDIIKGRRYTDAECDALLAKDLAPVKKAVDTAVKVPIKDSTRAALYSFTYNVGTTAFRHSSLLRKLNAGDILGACQALRQWIYAGNRAWKGLMQRREIETDVCTWGGV</sequence>
<dbReference type="EMBL" id="SJOI01000001">
    <property type="protein sequence ID" value="TCL04225.1"/>
    <property type="molecule type" value="Genomic_DNA"/>
</dbReference>
<dbReference type="RefSeq" id="WP_279433141.1">
    <property type="nucleotide sequence ID" value="NZ_SJOI01000001.1"/>
</dbReference>
<keyword evidence="3 6" id="KW-0081">Bacteriolytic enzyme</keyword>
<dbReference type="InterPro" id="IPR034690">
    <property type="entry name" value="Endolysin_T4_type"/>
</dbReference>
<dbReference type="GO" id="GO:0031640">
    <property type="term" value="P:killing of cells of another organism"/>
    <property type="evidence" value="ECO:0007669"/>
    <property type="project" value="UniProtKB-KW"/>
</dbReference>
<dbReference type="PANTHER" id="PTHR38107">
    <property type="match status" value="1"/>
</dbReference>
<dbReference type="Gene3D" id="1.10.530.40">
    <property type="match status" value="1"/>
</dbReference>
<evidence type="ECO:0000256" key="4">
    <source>
        <dbReference type="ARBA" id="ARBA00022801"/>
    </source>
</evidence>
<evidence type="ECO:0000256" key="5">
    <source>
        <dbReference type="ARBA" id="ARBA00023295"/>
    </source>
</evidence>